<dbReference type="GO" id="GO:0016787">
    <property type="term" value="F:hydrolase activity"/>
    <property type="evidence" value="ECO:0007669"/>
    <property type="project" value="UniProtKB-KW"/>
</dbReference>
<dbReference type="PANTHER" id="PTHR42695">
    <property type="entry name" value="GLUTAMINE AMIDOTRANSFERASE YLR126C-RELATED"/>
    <property type="match status" value="1"/>
</dbReference>
<reference evidence="2 3" key="1">
    <citation type="journal article" date="2016" name="Antonie Van Leeuwenhoek">
        <title>Dongia soli sp. nov., isolated from soil from Dokdo, Korea.</title>
        <authorList>
            <person name="Kim D.U."/>
            <person name="Lee H."/>
            <person name="Kim H."/>
            <person name="Kim S.G."/>
            <person name="Ka J.O."/>
        </authorList>
    </citation>
    <scope>NUCLEOTIDE SEQUENCE [LARGE SCALE GENOMIC DNA]</scope>
    <source>
        <strain evidence="2 3">D78</strain>
    </source>
</reference>
<proteinExistence type="predicted"/>
<feature type="domain" description="Glutamine amidotransferase" evidence="1">
    <location>
        <begin position="37"/>
        <end position="184"/>
    </location>
</feature>
<dbReference type="Proteomes" id="UP001279642">
    <property type="component" value="Unassembled WGS sequence"/>
</dbReference>
<dbReference type="CDD" id="cd01741">
    <property type="entry name" value="GATase1_1"/>
    <property type="match status" value="1"/>
</dbReference>
<dbReference type="PROSITE" id="PS51273">
    <property type="entry name" value="GATASE_TYPE_1"/>
    <property type="match status" value="1"/>
</dbReference>
<keyword evidence="3" id="KW-1185">Reference proteome</keyword>
<name>A0ABU5E7E4_9PROT</name>
<sequence length="240" mass="26136">MRFLVFQHMACEHPGILRDFLAADGIAWDAVELDEGASIPSLGNYDALWVMGGPMDVWEEDQHPWLVAEKQAIREAVQQRGLPYLGLCLGHQLLAAAFGGDVGKMAKPEVGIFDVTLTEAGGADPIFAGMAKSQQALQWHGAEVQVPPPGAVILAQSPLCPIQAMRVGNRAYGLQYHVELTSETVREWGAVPTYACALDESLGVGSMPRLDAEARAKMPAFNRAARQIYDNFMRMAFARV</sequence>
<accession>A0ABU5E7E4</accession>
<organism evidence="2 3">
    <name type="scientific">Dongia soli</name>
    <dbReference type="NCBI Taxonomy" id="600628"/>
    <lineage>
        <taxon>Bacteria</taxon>
        <taxon>Pseudomonadati</taxon>
        <taxon>Pseudomonadota</taxon>
        <taxon>Alphaproteobacteria</taxon>
        <taxon>Rhodospirillales</taxon>
        <taxon>Dongiaceae</taxon>
        <taxon>Dongia</taxon>
    </lineage>
</organism>
<dbReference type="EMBL" id="JAXCLW010000001">
    <property type="protein sequence ID" value="MDY0881781.1"/>
    <property type="molecule type" value="Genomic_DNA"/>
</dbReference>
<dbReference type="InterPro" id="IPR017926">
    <property type="entry name" value="GATASE"/>
</dbReference>
<dbReference type="InterPro" id="IPR029062">
    <property type="entry name" value="Class_I_gatase-like"/>
</dbReference>
<protein>
    <submittedName>
        <fullName evidence="2">Type 1 glutamine amidotransferase</fullName>
        <ecNumber evidence="2">3.4.-.-</ecNumber>
    </submittedName>
</protein>
<evidence type="ECO:0000259" key="1">
    <source>
        <dbReference type="Pfam" id="PF00117"/>
    </source>
</evidence>
<dbReference type="SUPFAM" id="SSF52317">
    <property type="entry name" value="Class I glutamine amidotransferase-like"/>
    <property type="match status" value="1"/>
</dbReference>
<comment type="caution">
    <text evidence="2">The sequence shown here is derived from an EMBL/GenBank/DDBJ whole genome shotgun (WGS) entry which is preliminary data.</text>
</comment>
<dbReference type="Gene3D" id="3.40.50.880">
    <property type="match status" value="1"/>
</dbReference>
<keyword evidence="2" id="KW-0315">Glutamine amidotransferase</keyword>
<dbReference type="Pfam" id="PF00117">
    <property type="entry name" value="GATase"/>
    <property type="match status" value="1"/>
</dbReference>
<dbReference type="PANTHER" id="PTHR42695:SF5">
    <property type="entry name" value="GLUTAMINE AMIDOTRANSFERASE YLR126C-RELATED"/>
    <property type="match status" value="1"/>
</dbReference>
<evidence type="ECO:0000313" key="3">
    <source>
        <dbReference type="Proteomes" id="UP001279642"/>
    </source>
</evidence>
<dbReference type="InterPro" id="IPR044992">
    <property type="entry name" value="ChyE-like"/>
</dbReference>
<evidence type="ECO:0000313" key="2">
    <source>
        <dbReference type="EMBL" id="MDY0881781.1"/>
    </source>
</evidence>
<keyword evidence="2" id="KW-0378">Hydrolase</keyword>
<gene>
    <name evidence="2" type="ORF">SMD27_02920</name>
</gene>
<dbReference type="EC" id="3.4.-.-" evidence="2"/>
<dbReference type="RefSeq" id="WP_320506829.1">
    <property type="nucleotide sequence ID" value="NZ_JAXCLW010000001.1"/>
</dbReference>